<name>A0A226C3H4_9FIRM</name>
<dbReference type="Pfam" id="PF00126">
    <property type="entry name" value="HTH_1"/>
    <property type="match status" value="1"/>
</dbReference>
<dbReference type="InterPro" id="IPR000847">
    <property type="entry name" value="LysR_HTH_N"/>
</dbReference>
<keyword evidence="3" id="KW-0238">DNA-binding</keyword>
<dbReference type="FunFam" id="1.10.10.10:FF:000001">
    <property type="entry name" value="LysR family transcriptional regulator"/>
    <property type="match status" value="1"/>
</dbReference>
<dbReference type="PANTHER" id="PTHR30126:SF64">
    <property type="entry name" value="HTH-TYPE TRANSCRIPTIONAL REGULATOR CITR"/>
    <property type="match status" value="1"/>
</dbReference>
<gene>
    <name evidence="6" type="ORF">CDO51_00715</name>
</gene>
<dbReference type="InterPro" id="IPR036388">
    <property type="entry name" value="WH-like_DNA-bd_sf"/>
</dbReference>
<evidence type="ECO:0000256" key="2">
    <source>
        <dbReference type="ARBA" id="ARBA00023015"/>
    </source>
</evidence>
<dbReference type="OrthoDB" id="119203at2"/>
<evidence type="ECO:0000256" key="4">
    <source>
        <dbReference type="ARBA" id="ARBA00023163"/>
    </source>
</evidence>
<dbReference type="InterPro" id="IPR036390">
    <property type="entry name" value="WH_DNA-bd_sf"/>
</dbReference>
<dbReference type="Proteomes" id="UP000214588">
    <property type="component" value="Unassembled WGS sequence"/>
</dbReference>
<comment type="similarity">
    <text evidence="1">Belongs to the LysR transcriptional regulatory family.</text>
</comment>
<keyword evidence="4" id="KW-0804">Transcription</keyword>
<dbReference type="InterPro" id="IPR005119">
    <property type="entry name" value="LysR_subst-bd"/>
</dbReference>
<dbReference type="Gene3D" id="3.40.190.290">
    <property type="match status" value="1"/>
</dbReference>
<evidence type="ECO:0000313" key="7">
    <source>
        <dbReference type="Proteomes" id="UP000214588"/>
    </source>
</evidence>
<dbReference type="RefSeq" id="WP_089022384.1">
    <property type="nucleotide sequence ID" value="NZ_NIQC01000001.1"/>
</dbReference>
<organism evidence="6 7">
    <name type="scientific">Natranaerobius trueperi</name>
    <dbReference type="NCBI Taxonomy" id="759412"/>
    <lineage>
        <taxon>Bacteria</taxon>
        <taxon>Bacillati</taxon>
        <taxon>Bacillota</taxon>
        <taxon>Clostridia</taxon>
        <taxon>Natranaerobiales</taxon>
        <taxon>Natranaerobiaceae</taxon>
        <taxon>Natranaerobius</taxon>
    </lineage>
</organism>
<reference evidence="6 7" key="1">
    <citation type="submission" date="2017-06" db="EMBL/GenBank/DDBJ databases">
        <title>Draft Genome Sequence of Natranaerobius trueperi halophilic, alkalithermophilic bacteria from soda lakes.</title>
        <authorList>
            <person name="Zhao B."/>
        </authorList>
    </citation>
    <scope>NUCLEOTIDE SEQUENCE [LARGE SCALE GENOMIC DNA]</scope>
    <source>
        <strain evidence="6 7">DSM 18760</strain>
    </source>
</reference>
<dbReference type="PRINTS" id="PR00039">
    <property type="entry name" value="HTHLYSR"/>
</dbReference>
<dbReference type="GO" id="GO:0003700">
    <property type="term" value="F:DNA-binding transcription factor activity"/>
    <property type="evidence" value="ECO:0007669"/>
    <property type="project" value="InterPro"/>
</dbReference>
<sequence length="311" mass="35716">MDFRQLEVFTTVVKEGNFSRAAKRLYLTQPTVSAHMEALENDCGVKLFERRNRKTVLTEAGKKFYPYAEDILGLKDRARENLEQYNEDFGGEINIKASQTPGIYLLPKLLAPFQKQFPRVKCNIYIYDTEEVFTRISQYEADLGFVGSLKDIDKVSAKQLLSDTLVLIASSPWKEELEAKYQKNGALYLGDILHLPFIFRSHGSATRKTFETALKERGKDIKDLNIVCEMDNLEGVKNLVRQGIGVSFISDLSIETHDNLSTFTVEDIVPNRNFYVIYHKNRVLSPTCECLMEHLLNNDNIDRYMGCNNER</sequence>
<evidence type="ECO:0000256" key="1">
    <source>
        <dbReference type="ARBA" id="ARBA00009437"/>
    </source>
</evidence>
<dbReference type="PROSITE" id="PS50931">
    <property type="entry name" value="HTH_LYSR"/>
    <property type="match status" value="1"/>
</dbReference>
<proteinExistence type="inferred from homology"/>
<dbReference type="GO" id="GO:0000976">
    <property type="term" value="F:transcription cis-regulatory region binding"/>
    <property type="evidence" value="ECO:0007669"/>
    <property type="project" value="TreeGrafter"/>
</dbReference>
<keyword evidence="7" id="KW-1185">Reference proteome</keyword>
<dbReference type="Pfam" id="PF03466">
    <property type="entry name" value="LysR_substrate"/>
    <property type="match status" value="1"/>
</dbReference>
<protein>
    <submittedName>
        <fullName evidence="6">LysR family transcriptional regulator</fullName>
    </submittedName>
</protein>
<keyword evidence="2" id="KW-0805">Transcription regulation</keyword>
<dbReference type="NCBIfam" id="NF040786">
    <property type="entry name" value="LysR_Sec_metab"/>
    <property type="match status" value="1"/>
</dbReference>
<dbReference type="Gene3D" id="1.10.10.10">
    <property type="entry name" value="Winged helix-like DNA-binding domain superfamily/Winged helix DNA-binding domain"/>
    <property type="match status" value="1"/>
</dbReference>
<dbReference type="PANTHER" id="PTHR30126">
    <property type="entry name" value="HTH-TYPE TRANSCRIPTIONAL REGULATOR"/>
    <property type="match status" value="1"/>
</dbReference>
<evidence type="ECO:0000256" key="3">
    <source>
        <dbReference type="ARBA" id="ARBA00023125"/>
    </source>
</evidence>
<dbReference type="AlphaFoldDB" id="A0A226C3H4"/>
<dbReference type="EMBL" id="NIQC01000001">
    <property type="protein sequence ID" value="OWZ84960.1"/>
    <property type="molecule type" value="Genomic_DNA"/>
</dbReference>
<feature type="domain" description="HTH lysR-type" evidence="5">
    <location>
        <begin position="1"/>
        <end position="58"/>
    </location>
</feature>
<comment type="caution">
    <text evidence="6">The sequence shown here is derived from an EMBL/GenBank/DDBJ whole genome shotgun (WGS) entry which is preliminary data.</text>
</comment>
<accession>A0A226C3H4</accession>
<evidence type="ECO:0000259" key="5">
    <source>
        <dbReference type="PROSITE" id="PS50931"/>
    </source>
</evidence>
<dbReference type="SUPFAM" id="SSF53850">
    <property type="entry name" value="Periplasmic binding protein-like II"/>
    <property type="match status" value="1"/>
</dbReference>
<dbReference type="SUPFAM" id="SSF46785">
    <property type="entry name" value="Winged helix' DNA-binding domain"/>
    <property type="match status" value="1"/>
</dbReference>
<evidence type="ECO:0000313" key="6">
    <source>
        <dbReference type="EMBL" id="OWZ84960.1"/>
    </source>
</evidence>
<dbReference type="InterPro" id="IPR047788">
    <property type="entry name" value="LysR-like_Sec_metab"/>
</dbReference>